<dbReference type="InterPro" id="IPR023214">
    <property type="entry name" value="HAD_sf"/>
</dbReference>
<evidence type="ECO:0000256" key="2">
    <source>
        <dbReference type="ARBA" id="ARBA00022490"/>
    </source>
</evidence>
<evidence type="ECO:0000256" key="6">
    <source>
        <dbReference type="ARBA" id="ARBA00031828"/>
    </source>
</evidence>
<dbReference type="InterPro" id="IPR004446">
    <property type="entry name" value="Heptose_bisP_phosphatase"/>
</dbReference>
<dbReference type="InterPro" id="IPR006439">
    <property type="entry name" value="HAD-SF_hydro_IA"/>
</dbReference>
<evidence type="ECO:0000256" key="5">
    <source>
        <dbReference type="ARBA" id="ARBA00023277"/>
    </source>
</evidence>
<evidence type="ECO:0000256" key="1">
    <source>
        <dbReference type="ARBA" id="ARBA00004496"/>
    </source>
</evidence>
<dbReference type="PANTHER" id="PTHR42891">
    <property type="entry name" value="D-GLYCERO-BETA-D-MANNO-HEPTOSE-1,7-BISPHOSPHATE 7-PHOSPHATASE"/>
    <property type="match status" value="1"/>
</dbReference>
<organism evidence="8 9">
    <name type="scientific">Pseudonocardia charpentierae</name>
    <dbReference type="NCBI Taxonomy" id="3075545"/>
    <lineage>
        <taxon>Bacteria</taxon>
        <taxon>Bacillati</taxon>
        <taxon>Actinomycetota</taxon>
        <taxon>Actinomycetes</taxon>
        <taxon>Pseudonocardiales</taxon>
        <taxon>Pseudonocardiaceae</taxon>
        <taxon>Pseudonocardia</taxon>
    </lineage>
</organism>
<keyword evidence="3" id="KW-0479">Metal-binding</keyword>
<dbReference type="GO" id="GO:0016787">
    <property type="term" value="F:hydrolase activity"/>
    <property type="evidence" value="ECO:0007669"/>
    <property type="project" value="UniProtKB-KW"/>
</dbReference>
<evidence type="ECO:0000313" key="8">
    <source>
        <dbReference type="EMBL" id="MDT0349369.1"/>
    </source>
</evidence>
<gene>
    <name evidence="8" type="ORF">RM445_07490</name>
</gene>
<keyword evidence="5 7" id="KW-0119">Carbohydrate metabolism</keyword>
<dbReference type="EMBL" id="JAVREJ010000003">
    <property type="protein sequence ID" value="MDT0349369.1"/>
    <property type="molecule type" value="Genomic_DNA"/>
</dbReference>
<sequence>MSPSRPPRAVLFDRDGTLVVDVPYCADPALVTPVSTAPAALALLRAAGIPVGVVSNQSGIARGLLDREQVDAVNRRVDDLLGPFDVWQVCPHGPDDGCACRKPQPGMVLAAADALGVAPEDVAVVGDIGADVSAARAAGARSVLVPTPVTLPEEVDAAPVVCPDLLSAVRHLLDAEAR</sequence>
<dbReference type="SUPFAM" id="SSF56784">
    <property type="entry name" value="HAD-like"/>
    <property type="match status" value="1"/>
</dbReference>
<evidence type="ECO:0000256" key="4">
    <source>
        <dbReference type="ARBA" id="ARBA00022801"/>
    </source>
</evidence>
<keyword evidence="4 7" id="KW-0378">Hydrolase</keyword>
<protein>
    <recommendedName>
        <fullName evidence="6 7">D,D-heptose 1,7-bisphosphate phosphatase</fullName>
        <ecNumber evidence="7">3.1.3.-</ecNumber>
    </recommendedName>
</protein>
<accession>A0ABU2N657</accession>
<dbReference type="Proteomes" id="UP001183202">
    <property type="component" value="Unassembled WGS sequence"/>
</dbReference>
<comment type="caution">
    <text evidence="8">The sequence shown here is derived from an EMBL/GenBank/DDBJ whole genome shotgun (WGS) entry which is preliminary data.</text>
</comment>
<reference evidence="9" key="1">
    <citation type="submission" date="2023-07" db="EMBL/GenBank/DDBJ databases">
        <title>30 novel species of actinomycetes from the DSMZ collection.</title>
        <authorList>
            <person name="Nouioui I."/>
        </authorList>
    </citation>
    <scope>NUCLEOTIDE SEQUENCE [LARGE SCALE GENOMIC DNA]</scope>
    <source>
        <strain evidence="9">DSM 45834</strain>
    </source>
</reference>
<keyword evidence="9" id="KW-1185">Reference proteome</keyword>
<name>A0ABU2N657_9PSEU</name>
<comment type="subcellular location">
    <subcellularLocation>
        <location evidence="1 7">Cytoplasm</location>
    </subcellularLocation>
</comment>
<dbReference type="Gene3D" id="3.40.50.1000">
    <property type="entry name" value="HAD superfamily/HAD-like"/>
    <property type="match status" value="1"/>
</dbReference>
<dbReference type="RefSeq" id="WP_311555385.1">
    <property type="nucleotide sequence ID" value="NZ_JAVREJ010000003.1"/>
</dbReference>
<comment type="similarity">
    <text evidence="7">Belongs to the gmhB family.</text>
</comment>
<keyword evidence="2 7" id="KW-0963">Cytoplasm</keyword>
<dbReference type="InterPro" id="IPR006549">
    <property type="entry name" value="HAD-SF_hydro_IIIA"/>
</dbReference>
<dbReference type="NCBIfam" id="TIGR01662">
    <property type="entry name" value="HAD-SF-IIIA"/>
    <property type="match status" value="1"/>
</dbReference>
<evidence type="ECO:0000256" key="7">
    <source>
        <dbReference type="PIRNR" id="PIRNR004682"/>
    </source>
</evidence>
<proteinExistence type="inferred from homology"/>
<dbReference type="PIRSF" id="PIRSF004682">
    <property type="entry name" value="GmhB"/>
    <property type="match status" value="1"/>
</dbReference>
<evidence type="ECO:0000256" key="3">
    <source>
        <dbReference type="ARBA" id="ARBA00022723"/>
    </source>
</evidence>
<dbReference type="InterPro" id="IPR006543">
    <property type="entry name" value="Histidinol-phos"/>
</dbReference>
<dbReference type="NCBIfam" id="TIGR01656">
    <property type="entry name" value="Histidinol-ppas"/>
    <property type="match status" value="1"/>
</dbReference>
<dbReference type="EC" id="3.1.3.-" evidence="7"/>
<dbReference type="NCBIfam" id="TIGR01509">
    <property type="entry name" value="HAD-SF-IA-v3"/>
    <property type="match status" value="1"/>
</dbReference>
<evidence type="ECO:0000313" key="9">
    <source>
        <dbReference type="Proteomes" id="UP001183202"/>
    </source>
</evidence>
<dbReference type="PANTHER" id="PTHR42891:SF1">
    <property type="entry name" value="D-GLYCERO-BETA-D-MANNO-HEPTOSE-1,7-BISPHOSPHATE 7-PHOSPHATASE"/>
    <property type="match status" value="1"/>
</dbReference>
<dbReference type="Pfam" id="PF13242">
    <property type="entry name" value="Hydrolase_like"/>
    <property type="match status" value="1"/>
</dbReference>
<dbReference type="InterPro" id="IPR036412">
    <property type="entry name" value="HAD-like_sf"/>
</dbReference>